<dbReference type="VEuPathDB" id="FungiDB:PGTG_22195"/>
<name>H6QTY4_PUCGT</name>
<dbReference type="InParanoid" id="H6QTY4"/>
<dbReference type="EMBL" id="DS178325">
    <property type="protein sequence ID" value="EHS64398.1"/>
    <property type="molecule type" value="Genomic_DNA"/>
</dbReference>
<dbReference type="PANTHER" id="PTHR33069:SF3">
    <property type="entry name" value="DYNEIN HEAVY CHAIN TAIL DOMAIN-CONTAINING PROTEIN"/>
    <property type="match status" value="1"/>
</dbReference>
<accession>H6QTY4</accession>
<dbReference type="PANTHER" id="PTHR33069">
    <property type="entry name" value="CHROMOSOME 7, WHOLE GENOME SHOTGUN SEQUENCE-RELATED"/>
    <property type="match status" value="1"/>
</dbReference>
<dbReference type="AlphaFoldDB" id="H6QTY4"/>
<evidence type="ECO:0000313" key="2">
    <source>
        <dbReference type="Proteomes" id="UP000008783"/>
    </source>
</evidence>
<proteinExistence type="predicted"/>
<keyword evidence="2" id="KW-1185">Reference proteome</keyword>
<dbReference type="HOGENOM" id="CLU_042830_0_0_1"/>
<dbReference type="Proteomes" id="UP000008783">
    <property type="component" value="Unassembled WGS sequence"/>
</dbReference>
<sequence>MSISESQSNDLRVLAQAFIDAGFSMANDSQNRGFASTEEVLSTDELNAHKAVLLQIETSLLPQVRQQLADLLKSFDIDAADPDPRGCLEILPTLETNIIRLNTAIQFLAPLDPHRWYHASHIDCSYGVLKKFRIAYLGRKYKYFVSYPLFSLLRAYEKCLLAEWFPWSHHKDIIVGKTEKCLHIIDGMMRLSKRSDHDIIQERWQAYLKFFDSLLTKQTERINQTDRPIQPQLLSLFQANIPIIKLIRIFYRRITTTPASKQSITFGAQMSSWQILSLQSEVSRIYKSLLRVSYAMDELDEHGQTEYSVGKLRRWINAPAEHLYSSAAFIASYYEPSTSGLACHPPENLFKSLFLDLLTQFRVASTEILTLASKLAPSVYATEYFNFQNP</sequence>
<gene>
    <name evidence="1" type="ORF">PGTG_22195</name>
</gene>
<dbReference type="KEGG" id="pgr:PGTG_22195"/>
<dbReference type="RefSeq" id="XP_003889022.1">
    <property type="nucleotide sequence ID" value="XM_003888973.1"/>
</dbReference>
<reference evidence="2" key="1">
    <citation type="journal article" date="2011" name="Proc. Natl. Acad. Sci. U.S.A.">
        <title>Obligate biotrophy features unraveled by the genomic analysis of rust fungi.</title>
        <authorList>
            <person name="Duplessis S."/>
            <person name="Cuomo C.A."/>
            <person name="Lin Y.-C."/>
            <person name="Aerts A."/>
            <person name="Tisserant E."/>
            <person name="Veneault-Fourrey C."/>
            <person name="Joly D.L."/>
            <person name="Hacquard S."/>
            <person name="Amselem J."/>
            <person name="Cantarel B.L."/>
            <person name="Chiu R."/>
            <person name="Coutinho P.M."/>
            <person name="Feau N."/>
            <person name="Field M."/>
            <person name="Frey P."/>
            <person name="Gelhaye E."/>
            <person name="Goldberg J."/>
            <person name="Grabherr M.G."/>
            <person name="Kodira C.D."/>
            <person name="Kohler A."/>
            <person name="Kuees U."/>
            <person name="Lindquist E.A."/>
            <person name="Lucas S.M."/>
            <person name="Mago R."/>
            <person name="Mauceli E."/>
            <person name="Morin E."/>
            <person name="Murat C."/>
            <person name="Pangilinan J.L."/>
            <person name="Park R."/>
            <person name="Pearson M."/>
            <person name="Quesneville H."/>
            <person name="Rouhier N."/>
            <person name="Sakthikumar S."/>
            <person name="Salamov A.A."/>
            <person name="Schmutz J."/>
            <person name="Selles B."/>
            <person name="Shapiro H."/>
            <person name="Tanguay P."/>
            <person name="Tuskan G.A."/>
            <person name="Henrissat B."/>
            <person name="Van de Peer Y."/>
            <person name="Rouze P."/>
            <person name="Ellis J.G."/>
            <person name="Dodds P.N."/>
            <person name="Schein J.E."/>
            <person name="Zhong S."/>
            <person name="Hamelin R.C."/>
            <person name="Grigoriev I.V."/>
            <person name="Szabo L.J."/>
            <person name="Martin F."/>
        </authorList>
    </citation>
    <scope>NUCLEOTIDE SEQUENCE [LARGE SCALE GENOMIC DNA]</scope>
    <source>
        <strain evidence="2">CRL 75-36-700-3 / race SCCL</strain>
    </source>
</reference>
<dbReference type="GeneID" id="13540960"/>
<dbReference type="OrthoDB" id="2507585at2759"/>
<organism evidence="1 2">
    <name type="scientific">Puccinia graminis f. sp. tritici (strain CRL 75-36-700-3 / race SCCL)</name>
    <name type="common">Black stem rust fungus</name>
    <dbReference type="NCBI Taxonomy" id="418459"/>
    <lineage>
        <taxon>Eukaryota</taxon>
        <taxon>Fungi</taxon>
        <taxon>Dikarya</taxon>
        <taxon>Basidiomycota</taxon>
        <taxon>Pucciniomycotina</taxon>
        <taxon>Pucciniomycetes</taxon>
        <taxon>Pucciniales</taxon>
        <taxon>Pucciniaceae</taxon>
        <taxon>Puccinia</taxon>
    </lineage>
</organism>
<protein>
    <submittedName>
        <fullName evidence="1">Uncharacterized protein</fullName>
    </submittedName>
</protein>
<evidence type="ECO:0000313" key="1">
    <source>
        <dbReference type="EMBL" id="EHS64398.1"/>
    </source>
</evidence>